<reference evidence="3" key="1">
    <citation type="journal article" date="2004" name="Nature">
        <title>Genome duplication in the teleost fish Tetraodon nigroviridis reveals the early vertebrate proto-karyotype.</title>
        <authorList>
            <person name="Jaillon O."/>
            <person name="Aury J.-M."/>
            <person name="Brunet F."/>
            <person name="Petit J.-L."/>
            <person name="Stange-Thomann N."/>
            <person name="Mauceli E."/>
            <person name="Bouneau L."/>
            <person name="Fischer C."/>
            <person name="Ozouf-Costaz C."/>
            <person name="Bernot A."/>
            <person name="Nicaud S."/>
            <person name="Jaffe D."/>
            <person name="Fisher S."/>
            <person name="Lutfalla G."/>
            <person name="Dossat C."/>
            <person name="Segurens B."/>
            <person name="Dasilva C."/>
            <person name="Salanoubat M."/>
            <person name="Levy M."/>
            <person name="Boudet N."/>
            <person name="Castellano S."/>
            <person name="Anthouard V."/>
            <person name="Jubin C."/>
            <person name="Castelli V."/>
            <person name="Katinka M."/>
            <person name="Vacherie B."/>
            <person name="Biemont C."/>
            <person name="Skalli Z."/>
            <person name="Cattolico L."/>
            <person name="Poulain J."/>
            <person name="De Berardinis V."/>
            <person name="Cruaud C."/>
            <person name="Duprat S."/>
            <person name="Brottier P."/>
            <person name="Coutanceau J.-P."/>
            <person name="Gouzy J."/>
            <person name="Parra G."/>
            <person name="Lardier G."/>
            <person name="Chapple C."/>
            <person name="McKernan K.J."/>
            <person name="McEwan P."/>
            <person name="Bosak S."/>
            <person name="Kellis M."/>
            <person name="Volff J.-N."/>
            <person name="Guigo R."/>
            <person name="Zody M.C."/>
            <person name="Mesirov J."/>
            <person name="Lindblad-Toh K."/>
            <person name="Birren B."/>
            <person name="Nusbaum C."/>
            <person name="Kahn D."/>
            <person name="Robinson-Rechavi M."/>
            <person name="Laudet V."/>
            <person name="Schachter V."/>
            <person name="Quetier F."/>
            <person name="Saurin W."/>
            <person name="Scarpelli C."/>
            <person name="Wincker P."/>
            <person name="Lander E.S."/>
            <person name="Weissenbach J."/>
            <person name="Roest Crollius H."/>
        </authorList>
    </citation>
    <scope>NUCLEOTIDE SEQUENCE [LARGE SCALE GENOMIC DNA]</scope>
</reference>
<proteinExistence type="predicted"/>
<dbReference type="KEGG" id="tng:GSTEN00035247G001"/>
<reference evidence="3" key="2">
    <citation type="submission" date="2004-02" db="EMBL/GenBank/DDBJ databases">
        <authorList>
            <consortium name="Genoscope"/>
            <consortium name="Whitehead Institute Centre for Genome Research"/>
        </authorList>
    </citation>
    <scope>NUCLEOTIDE SEQUENCE</scope>
</reference>
<gene>
    <name evidence="3" type="ORF">GSTENG00035247001</name>
</gene>
<feature type="chain" id="PRO_5004242777" evidence="2">
    <location>
        <begin position="20"/>
        <end position="137"/>
    </location>
</feature>
<feature type="signal peptide" evidence="2">
    <location>
        <begin position="1"/>
        <end position="19"/>
    </location>
</feature>
<keyword evidence="2" id="KW-0732">Signal</keyword>
<accession>Q4RFM9</accession>
<feature type="region of interest" description="Disordered" evidence="1">
    <location>
        <begin position="27"/>
        <end position="48"/>
    </location>
</feature>
<name>Q4RFM9_TETNG</name>
<evidence type="ECO:0000256" key="2">
    <source>
        <dbReference type="SAM" id="SignalP"/>
    </source>
</evidence>
<dbReference type="AlphaFoldDB" id="Q4RFM9"/>
<evidence type="ECO:0000256" key="1">
    <source>
        <dbReference type="SAM" id="MobiDB-lite"/>
    </source>
</evidence>
<evidence type="ECO:0000313" key="3">
    <source>
        <dbReference type="EMBL" id="CAG12803.1"/>
    </source>
</evidence>
<organism evidence="3">
    <name type="scientific">Tetraodon nigroviridis</name>
    <name type="common">Spotted green pufferfish</name>
    <name type="synonym">Chelonodon nigroviridis</name>
    <dbReference type="NCBI Taxonomy" id="99883"/>
    <lineage>
        <taxon>Eukaryota</taxon>
        <taxon>Metazoa</taxon>
        <taxon>Chordata</taxon>
        <taxon>Craniata</taxon>
        <taxon>Vertebrata</taxon>
        <taxon>Euteleostomi</taxon>
        <taxon>Actinopterygii</taxon>
        <taxon>Neopterygii</taxon>
        <taxon>Teleostei</taxon>
        <taxon>Neoteleostei</taxon>
        <taxon>Acanthomorphata</taxon>
        <taxon>Eupercaria</taxon>
        <taxon>Tetraodontiformes</taxon>
        <taxon>Tetradontoidea</taxon>
        <taxon>Tetraodontidae</taxon>
        <taxon>Tetraodon</taxon>
    </lineage>
</organism>
<protein>
    <submittedName>
        <fullName evidence="3">(spotted green pufferfish) hypothetical protein</fullName>
    </submittedName>
</protein>
<sequence length="137" mass="14894">MGSPWKPFLLLSVISGLSAVLRMKTDSSSALNSHGRPRQHHRGGLGTREWPVFSSHPLSSVSLLGSQEDDMSEGKNPADDHGCSCTYKMNNPSFPSSQPCPPPVCLKSQSTSNLRSLMCIPEYEMQTAALFCKELAV</sequence>
<dbReference type="OrthoDB" id="8923370at2759"/>
<dbReference type="EMBL" id="CAAE01015113">
    <property type="protein sequence ID" value="CAG12803.1"/>
    <property type="molecule type" value="Genomic_DNA"/>
</dbReference>
<comment type="caution">
    <text evidence="3">The sequence shown here is derived from an EMBL/GenBank/DDBJ whole genome shotgun (WGS) entry which is preliminary data.</text>
</comment>